<evidence type="ECO:0000313" key="2">
    <source>
        <dbReference type="Proteomes" id="UP001168537"/>
    </source>
</evidence>
<reference evidence="1" key="1">
    <citation type="submission" date="2023-06" db="EMBL/GenBank/DDBJ databases">
        <title>Draft genome sequence of Nocardioides sp. SOB72.</title>
        <authorList>
            <person name="Zhang G."/>
        </authorList>
    </citation>
    <scope>NUCLEOTIDE SEQUENCE</scope>
    <source>
        <strain evidence="1">SOB72</strain>
    </source>
</reference>
<dbReference type="EMBL" id="JAUHJR010000002">
    <property type="protein sequence ID" value="MDN4161087.1"/>
    <property type="molecule type" value="Genomic_DNA"/>
</dbReference>
<proteinExistence type="predicted"/>
<protein>
    <submittedName>
        <fullName evidence="1">Uncharacterized protein</fullName>
    </submittedName>
</protein>
<comment type="caution">
    <text evidence="1">The sequence shown here is derived from an EMBL/GenBank/DDBJ whole genome shotgun (WGS) entry which is preliminary data.</text>
</comment>
<dbReference type="Proteomes" id="UP001168537">
    <property type="component" value="Unassembled WGS sequence"/>
</dbReference>
<evidence type="ECO:0000313" key="1">
    <source>
        <dbReference type="EMBL" id="MDN4161087.1"/>
    </source>
</evidence>
<organism evidence="1 2">
    <name type="scientific">Nocardioides abyssi</name>
    <dbReference type="NCBI Taxonomy" id="3058370"/>
    <lineage>
        <taxon>Bacteria</taxon>
        <taxon>Bacillati</taxon>
        <taxon>Actinomycetota</taxon>
        <taxon>Actinomycetes</taxon>
        <taxon>Propionibacteriales</taxon>
        <taxon>Nocardioidaceae</taxon>
        <taxon>Nocardioides</taxon>
    </lineage>
</organism>
<dbReference type="RefSeq" id="WP_300959968.1">
    <property type="nucleotide sequence ID" value="NZ_JAUHJR010000002.1"/>
</dbReference>
<keyword evidence="2" id="KW-1185">Reference proteome</keyword>
<gene>
    <name evidence="1" type="ORF">QWY29_06930</name>
</gene>
<sequence>MEVFGDERAEVVRRLGAWAESAVAVSDDRIVVTMTGGRIVEIVMNDEDLEELFTGWGYIDGVVAETQRLLATMPVDCNCLVMDQYCLVPRRTPEPVADWARPSGVVGGEWVVLGKDGEVVSRFADWQDKD</sequence>
<accession>A0ABT8ESK2</accession>
<name>A0ABT8ESK2_9ACTN</name>